<dbReference type="PROSITE" id="PS51767">
    <property type="entry name" value="PEPTIDASE_A1"/>
    <property type="match status" value="1"/>
</dbReference>
<name>A0A2H6KBQ2_9APIC</name>
<keyword evidence="3 7" id="KW-0064">Aspartyl protease</keyword>
<keyword evidence="6" id="KW-1015">Disulfide bond</keyword>
<gene>
    <name evidence="10" type="ORF">BOVATA_019150</name>
</gene>
<keyword evidence="11" id="KW-1185">Reference proteome</keyword>
<dbReference type="GO" id="GO:0006508">
    <property type="term" value="P:proteolysis"/>
    <property type="evidence" value="ECO:0007669"/>
    <property type="project" value="UniProtKB-KW"/>
</dbReference>
<dbReference type="InterPro" id="IPR033121">
    <property type="entry name" value="PEPTIDASE_A1"/>
</dbReference>
<reference evidence="10 11" key="1">
    <citation type="journal article" date="2017" name="BMC Genomics">
        <title>Whole-genome assembly of Babesia ovata and comparative genomics between closely related pathogens.</title>
        <authorList>
            <person name="Yamagishi J."/>
            <person name="Asada M."/>
            <person name="Hakimi H."/>
            <person name="Tanaka T.Q."/>
            <person name="Sugimoto C."/>
            <person name="Kawazu S."/>
        </authorList>
    </citation>
    <scope>NUCLEOTIDE SEQUENCE [LARGE SCALE GENOMIC DNA]</scope>
    <source>
        <strain evidence="10 11">Miyake</strain>
    </source>
</reference>
<feature type="compositionally biased region" description="Polar residues" evidence="8">
    <location>
        <begin position="320"/>
        <end position="348"/>
    </location>
</feature>
<evidence type="ECO:0000256" key="4">
    <source>
        <dbReference type="ARBA" id="ARBA00022801"/>
    </source>
</evidence>
<comment type="similarity">
    <text evidence="1 7">Belongs to the peptidase A1 family.</text>
</comment>
<dbReference type="PRINTS" id="PR00792">
    <property type="entry name" value="PEPSIN"/>
</dbReference>
<dbReference type="InterPro" id="IPR001461">
    <property type="entry name" value="Aspartic_peptidase_A1"/>
</dbReference>
<dbReference type="VEuPathDB" id="PiroplasmaDB:BOVATA_019150"/>
<evidence type="ECO:0000256" key="5">
    <source>
        <dbReference type="PIRSR" id="PIRSR601461-1"/>
    </source>
</evidence>
<feature type="disulfide bond" evidence="6">
    <location>
        <begin position="76"/>
        <end position="81"/>
    </location>
</feature>
<dbReference type="SUPFAM" id="SSF50630">
    <property type="entry name" value="Acid proteases"/>
    <property type="match status" value="2"/>
</dbReference>
<evidence type="ECO:0000256" key="2">
    <source>
        <dbReference type="ARBA" id="ARBA00022670"/>
    </source>
</evidence>
<evidence type="ECO:0000313" key="11">
    <source>
        <dbReference type="Proteomes" id="UP000236319"/>
    </source>
</evidence>
<dbReference type="GO" id="GO:0004190">
    <property type="term" value="F:aspartic-type endopeptidase activity"/>
    <property type="evidence" value="ECO:0007669"/>
    <property type="project" value="UniProtKB-KW"/>
</dbReference>
<feature type="compositionally biased region" description="Polar residues" evidence="8">
    <location>
        <begin position="281"/>
        <end position="297"/>
    </location>
</feature>
<dbReference type="InterPro" id="IPR001969">
    <property type="entry name" value="Aspartic_peptidase_AS"/>
</dbReference>
<evidence type="ECO:0000256" key="7">
    <source>
        <dbReference type="RuleBase" id="RU000454"/>
    </source>
</evidence>
<dbReference type="CDD" id="cd05471">
    <property type="entry name" value="pepsin_like"/>
    <property type="match status" value="1"/>
</dbReference>
<evidence type="ECO:0000256" key="8">
    <source>
        <dbReference type="SAM" id="MobiDB-lite"/>
    </source>
</evidence>
<organism evidence="10 11">
    <name type="scientific">Babesia ovata</name>
    <dbReference type="NCBI Taxonomy" id="189622"/>
    <lineage>
        <taxon>Eukaryota</taxon>
        <taxon>Sar</taxon>
        <taxon>Alveolata</taxon>
        <taxon>Apicomplexa</taxon>
        <taxon>Aconoidasida</taxon>
        <taxon>Piroplasmida</taxon>
        <taxon>Babesiidae</taxon>
        <taxon>Babesia</taxon>
    </lineage>
</organism>
<dbReference type="PROSITE" id="PS00141">
    <property type="entry name" value="ASP_PROTEASE"/>
    <property type="match status" value="1"/>
</dbReference>
<keyword evidence="4 7" id="KW-0378">Hydrolase</keyword>
<evidence type="ECO:0000256" key="3">
    <source>
        <dbReference type="ARBA" id="ARBA00022750"/>
    </source>
</evidence>
<dbReference type="InterPro" id="IPR034164">
    <property type="entry name" value="Pepsin-like_dom"/>
</dbReference>
<feature type="domain" description="Peptidase A1" evidence="9">
    <location>
        <begin position="42"/>
        <end position="474"/>
    </location>
</feature>
<dbReference type="EMBL" id="BDSA01000002">
    <property type="protein sequence ID" value="GBE60422.1"/>
    <property type="molecule type" value="Genomic_DNA"/>
</dbReference>
<dbReference type="PANTHER" id="PTHR47966">
    <property type="entry name" value="BETA-SITE APP-CLEAVING ENZYME, ISOFORM A-RELATED"/>
    <property type="match status" value="1"/>
</dbReference>
<dbReference type="Pfam" id="PF00026">
    <property type="entry name" value="Asp"/>
    <property type="match status" value="1"/>
</dbReference>
<protein>
    <submittedName>
        <fullName evidence="10">Aspartyl protease</fullName>
    </submittedName>
</protein>
<evidence type="ECO:0000256" key="1">
    <source>
        <dbReference type="ARBA" id="ARBA00007447"/>
    </source>
</evidence>
<evidence type="ECO:0000259" key="9">
    <source>
        <dbReference type="PROSITE" id="PS51767"/>
    </source>
</evidence>
<keyword evidence="2 7" id="KW-0645">Protease</keyword>
<dbReference type="OrthoDB" id="771136at2759"/>
<proteinExistence type="inferred from homology"/>
<dbReference type="AlphaFoldDB" id="A0A2H6KBQ2"/>
<dbReference type="RefSeq" id="XP_028866665.1">
    <property type="nucleotide sequence ID" value="XM_029010832.1"/>
</dbReference>
<dbReference type="InterPro" id="IPR021109">
    <property type="entry name" value="Peptidase_aspartic_dom_sf"/>
</dbReference>
<feature type="active site" evidence="5">
    <location>
        <position position="63"/>
    </location>
</feature>
<evidence type="ECO:0000256" key="6">
    <source>
        <dbReference type="PIRSR" id="PIRSR601461-2"/>
    </source>
</evidence>
<dbReference type="Gene3D" id="2.40.70.10">
    <property type="entry name" value="Acid Proteases"/>
    <property type="match status" value="2"/>
</dbReference>
<feature type="region of interest" description="Disordered" evidence="8">
    <location>
        <begin position="265"/>
        <end position="348"/>
    </location>
</feature>
<sequence>MLRSLFNEQLNNSSAQLLGVDAVTSSSIALTAAHSNRLWATYYGEIILGNVEDESDTFKVLFDTGSSELWVPDELCESNACLTRKRLSRAERWTAKYDTHGNYVPILVKYLTGEMRAIDGTADVNLMNGIKVKDASVGLATKLDIPILMELPWDGIVGLGFTTDDQTARGARPILEAMQQNAVMYPHFRNQFAYYISKTGGNVTFGGYNNDYKKSPADEFQWAPVSDKGSYWAVNLLQLTVKEPKPDQFHRSNSGVDSVEQLGTDAEDSSISDLPAVDAINANSGSGDATANRSNKQGAKPKYRKTTIANEKTVAINPPENLTDNSRMDSGTMPTQANRSADSSSSLQYRNKMHDTKVIIDTGTYLIYAPQNMQNLISSLFVDSCEAKRNLPTLIFTVEGAGFGGSGEIQLELTPDDYVLQFTDDDGELRCTLGIMVDDQQEVNTGDDLGGLRDVPLRHAGHNTYNTNTKRKRQPAQLPPETSPFRVTGGPDAGNGWNAPLLPTHLNGRTVIDTISPRIHTPANMKKNAAISNVRKQNDFTKLSVRRWGLEGPCHPA</sequence>
<feature type="active site" evidence="5">
    <location>
        <position position="361"/>
    </location>
</feature>
<feature type="region of interest" description="Disordered" evidence="8">
    <location>
        <begin position="449"/>
        <end position="482"/>
    </location>
</feature>
<comment type="caution">
    <text evidence="10">The sequence shown here is derived from an EMBL/GenBank/DDBJ whole genome shotgun (WGS) entry which is preliminary data.</text>
</comment>
<accession>A0A2H6KBQ2</accession>
<dbReference type="PANTHER" id="PTHR47966:SF51">
    <property type="entry name" value="BETA-SITE APP-CLEAVING ENZYME, ISOFORM A-RELATED"/>
    <property type="match status" value="1"/>
</dbReference>
<evidence type="ECO:0000313" key="10">
    <source>
        <dbReference type="EMBL" id="GBE60422.1"/>
    </source>
</evidence>
<dbReference type="Proteomes" id="UP000236319">
    <property type="component" value="Unassembled WGS sequence"/>
</dbReference>
<dbReference type="GeneID" id="39874192"/>